<dbReference type="EMBL" id="JABMCC010000106">
    <property type="protein sequence ID" value="NUU54605.1"/>
    <property type="molecule type" value="Genomic_DNA"/>
</dbReference>
<dbReference type="RefSeq" id="WP_099858586.1">
    <property type="nucleotide sequence ID" value="NZ_CBCRYD010000011.1"/>
</dbReference>
<dbReference type="GeneID" id="97131228"/>
<accession>A0ABX2MKN6</accession>
<feature type="transmembrane region" description="Helical" evidence="1">
    <location>
        <begin position="43"/>
        <end position="62"/>
    </location>
</feature>
<name>A0ABX2MKN6_9BACL</name>
<evidence type="ECO:0000256" key="1">
    <source>
        <dbReference type="SAM" id="Phobius"/>
    </source>
</evidence>
<gene>
    <name evidence="2" type="ORF">HP548_10950</name>
</gene>
<protein>
    <recommendedName>
        <fullName evidence="4">SigmaY antisigma factor component</fullName>
    </recommendedName>
</protein>
<comment type="caution">
    <text evidence="2">The sequence shown here is derived from an EMBL/GenBank/DDBJ whole genome shotgun (WGS) entry which is preliminary data.</text>
</comment>
<keyword evidence="1" id="KW-0812">Transmembrane</keyword>
<evidence type="ECO:0000313" key="3">
    <source>
        <dbReference type="Proteomes" id="UP000577724"/>
    </source>
</evidence>
<evidence type="ECO:0000313" key="2">
    <source>
        <dbReference type="EMBL" id="NUU54605.1"/>
    </source>
</evidence>
<dbReference type="Proteomes" id="UP000577724">
    <property type="component" value="Unassembled WGS sequence"/>
</dbReference>
<organism evidence="2 3">
    <name type="scientific">Paenibacillus taichungensis</name>
    <dbReference type="NCBI Taxonomy" id="484184"/>
    <lineage>
        <taxon>Bacteria</taxon>
        <taxon>Bacillati</taxon>
        <taxon>Bacillota</taxon>
        <taxon>Bacilli</taxon>
        <taxon>Bacillales</taxon>
        <taxon>Paenibacillaceae</taxon>
        <taxon>Paenibacillus</taxon>
    </lineage>
</organism>
<keyword evidence="1" id="KW-1133">Transmembrane helix</keyword>
<reference evidence="2 3" key="1">
    <citation type="submission" date="2020-05" db="EMBL/GenBank/DDBJ databases">
        <title>Genome Sequencing of Type Strains.</title>
        <authorList>
            <person name="Lemaire J.F."/>
            <person name="Inderbitzin P."/>
            <person name="Gregorio O.A."/>
            <person name="Collins S.B."/>
            <person name="Wespe N."/>
            <person name="Knight-Connoni V."/>
        </authorList>
    </citation>
    <scope>NUCLEOTIDE SEQUENCE [LARGE SCALE GENOMIC DNA]</scope>
    <source>
        <strain evidence="2 3">DSM 19942</strain>
    </source>
</reference>
<keyword evidence="3" id="KW-1185">Reference proteome</keyword>
<keyword evidence="1" id="KW-0472">Membrane</keyword>
<evidence type="ECO:0008006" key="4">
    <source>
        <dbReference type="Google" id="ProtNLM"/>
    </source>
</evidence>
<feature type="transmembrane region" description="Helical" evidence="1">
    <location>
        <begin position="12"/>
        <end position="31"/>
    </location>
</feature>
<proteinExistence type="predicted"/>
<sequence length="78" mass="9275">MNDLHYSLNEIPLIWLILIAILLLIQGTWIFQDARRRGRFPWLWGLWGITGFPTPLIIYWFIVVRADRRPPKRTSGKS</sequence>